<dbReference type="SMART" id="SM00267">
    <property type="entry name" value="GGDEF"/>
    <property type="match status" value="1"/>
</dbReference>
<dbReference type="GO" id="GO:0003676">
    <property type="term" value="F:nucleic acid binding"/>
    <property type="evidence" value="ECO:0007669"/>
    <property type="project" value="InterPro"/>
</dbReference>
<dbReference type="SUPFAM" id="SSF53335">
    <property type="entry name" value="S-adenosyl-L-methionine-dependent methyltransferases"/>
    <property type="match status" value="1"/>
</dbReference>
<dbReference type="Gene3D" id="3.30.70.270">
    <property type="match status" value="1"/>
</dbReference>
<protein>
    <recommendedName>
        <fullName evidence="2">GGDEF domain-containing protein</fullName>
    </recommendedName>
</protein>
<dbReference type="PROSITE" id="PS50887">
    <property type="entry name" value="GGDEF"/>
    <property type="match status" value="1"/>
</dbReference>
<sequence length="638" mass="70347">ANVCRNKGRPDQQRHDTQFSNSRRHLSYQDRPAHLIRRLASHDNVGDALLIEVGRILDTEVRAATEKREADVGAIVSRRGGDEFELLLWNVDTVEKARIAEDRLRKSFAQAVENLGIELPGPLVPGMGIGWTIRQPGDTRKTEALRIEADKDLTTRKAEIRKELGIPEGRAEPERIIREAVEAGWKPKPFEGVARRAGEIPEDQEVVPEGVVPEEAVEREGRRDLGREDIQRAEEARAEARRARVPPEEEVKPGDAKVAERFETLARGMQGQIDNLRTGGVREQAVTRRRAGQIANKDAQANRLERVQAAMRGLAKAHREDRVPSLLIGVSNRAQVETLVRKGKAPEFWAQVGDLQDVANYGKGKKGIDALREALAGVPPRGAFHIIGKEGIEAVATFANLHKTNEYIQKAAKSVREAAGDALRMDKAGIPSERWDDARAALQLLYDVTAIREAEVGKAKEAERKTKLALRRAPGYFPTPATLATQMADTADIDAGDRVLEPSAGEGALLRAIGEEAKLTPEVLEGYEIAVDLVEDLHAQGFTGIEQGDFLEQDPEPVYDAVVMNPPFEKGRDIDHVRHAYEFLKPGGRLVAIMSEGSFSRTDNKATNFQGWLAGLKGKAEKLPEDTFAGVEALRRTG</sequence>
<feature type="region of interest" description="Disordered" evidence="1">
    <location>
        <begin position="233"/>
        <end position="255"/>
    </location>
</feature>
<dbReference type="CDD" id="cd02440">
    <property type="entry name" value="AdoMet_MTases"/>
    <property type="match status" value="1"/>
</dbReference>
<dbReference type="InterPro" id="IPR043128">
    <property type="entry name" value="Rev_trsase/Diguanyl_cyclase"/>
</dbReference>
<organism evidence="3">
    <name type="scientific">marine sediment metagenome</name>
    <dbReference type="NCBI Taxonomy" id="412755"/>
    <lineage>
        <taxon>unclassified sequences</taxon>
        <taxon>metagenomes</taxon>
        <taxon>ecological metagenomes</taxon>
    </lineage>
</organism>
<dbReference type="AlphaFoldDB" id="A0A0F9DP32"/>
<name>A0A0F9DP32_9ZZZZ</name>
<dbReference type="InterPro" id="IPR002052">
    <property type="entry name" value="DNA_methylase_N6_adenine_CS"/>
</dbReference>
<dbReference type="EMBL" id="LAZR01028157">
    <property type="protein sequence ID" value="KKL63474.1"/>
    <property type="molecule type" value="Genomic_DNA"/>
</dbReference>
<dbReference type="PROSITE" id="PS00092">
    <property type="entry name" value="N6_MTASE"/>
    <property type="match status" value="1"/>
</dbReference>
<feature type="non-terminal residue" evidence="3">
    <location>
        <position position="638"/>
    </location>
</feature>
<evidence type="ECO:0000256" key="1">
    <source>
        <dbReference type="SAM" id="MobiDB-lite"/>
    </source>
</evidence>
<proteinExistence type="predicted"/>
<dbReference type="InterPro" id="IPR029063">
    <property type="entry name" value="SAM-dependent_MTases_sf"/>
</dbReference>
<comment type="caution">
    <text evidence="3">The sequence shown here is derived from an EMBL/GenBank/DDBJ whole genome shotgun (WGS) entry which is preliminary data.</text>
</comment>
<gene>
    <name evidence="3" type="ORF">LCGC14_2174740</name>
</gene>
<dbReference type="Pfam" id="PF05175">
    <property type="entry name" value="MTS"/>
    <property type="match status" value="1"/>
</dbReference>
<dbReference type="GO" id="GO:0032259">
    <property type="term" value="P:methylation"/>
    <property type="evidence" value="ECO:0007669"/>
    <property type="project" value="InterPro"/>
</dbReference>
<feature type="non-terminal residue" evidence="3">
    <location>
        <position position="1"/>
    </location>
</feature>
<feature type="domain" description="GGDEF" evidence="2">
    <location>
        <begin position="33"/>
        <end position="169"/>
    </location>
</feature>
<dbReference type="Gene3D" id="3.40.50.150">
    <property type="entry name" value="Vaccinia Virus protein VP39"/>
    <property type="match status" value="1"/>
</dbReference>
<reference evidence="3" key="1">
    <citation type="journal article" date="2015" name="Nature">
        <title>Complex archaea that bridge the gap between prokaryotes and eukaryotes.</title>
        <authorList>
            <person name="Spang A."/>
            <person name="Saw J.H."/>
            <person name="Jorgensen S.L."/>
            <person name="Zaremba-Niedzwiedzka K."/>
            <person name="Martijn J."/>
            <person name="Lind A.E."/>
            <person name="van Eijk R."/>
            <person name="Schleper C."/>
            <person name="Guy L."/>
            <person name="Ettema T.J."/>
        </authorList>
    </citation>
    <scope>NUCLEOTIDE SEQUENCE</scope>
</reference>
<feature type="compositionally biased region" description="Basic and acidic residues" evidence="1">
    <location>
        <begin position="8"/>
        <end position="17"/>
    </location>
</feature>
<accession>A0A0F9DP32</accession>
<dbReference type="GO" id="GO:0008757">
    <property type="term" value="F:S-adenosylmethionine-dependent methyltransferase activity"/>
    <property type="evidence" value="ECO:0007669"/>
    <property type="project" value="UniProtKB-ARBA"/>
</dbReference>
<dbReference type="InterPro" id="IPR029787">
    <property type="entry name" value="Nucleotide_cyclase"/>
</dbReference>
<dbReference type="SUPFAM" id="SSF55073">
    <property type="entry name" value="Nucleotide cyclase"/>
    <property type="match status" value="1"/>
</dbReference>
<dbReference type="PRINTS" id="PR00507">
    <property type="entry name" value="N12N6MTFRASE"/>
</dbReference>
<dbReference type="InterPro" id="IPR000160">
    <property type="entry name" value="GGDEF_dom"/>
</dbReference>
<feature type="region of interest" description="Disordered" evidence="1">
    <location>
        <begin position="1"/>
        <end position="24"/>
    </location>
</feature>
<evidence type="ECO:0000259" key="2">
    <source>
        <dbReference type="PROSITE" id="PS50887"/>
    </source>
</evidence>
<dbReference type="InterPro" id="IPR007848">
    <property type="entry name" value="Small_mtfrase_dom"/>
</dbReference>
<evidence type="ECO:0000313" key="3">
    <source>
        <dbReference type="EMBL" id="KKL63474.1"/>
    </source>
</evidence>